<dbReference type="AlphaFoldDB" id="A0A1I2ZX74"/>
<dbReference type="Proteomes" id="UP000199337">
    <property type="component" value="Unassembled WGS sequence"/>
</dbReference>
<evidence type="ECO:0000313" key="2">
    <source>
        <dbReference type="Proteomes" id="UP000199337"/>
    </source>
</evidence>
<gene>
    <name evidence="1" type="ORF">SAMN05660649_05148</name>
</gene>
<organism evidence="1 2">
    <name type="scientific">Desulfotruncus arcticus DSM 17038</name>
    <dbReference type="NCBI Taxonomy" id="1121424"/>
    <lineage>
        <taxon>Bacteria</taxon>
        <taxon>Bacillati</taxon>
        <taxon>Bacillota</taxon>
        <taxon>Clostridia</taxon>
        <taxon>Eubacteriales</taxon>
        <taxon>Desulfallaceae</taxon>
        <taxon>Desulfotruncus</taxon>
    </lineage>
</organism>
<sequence length="128" mass="15460">MTINKTIIRELEHTYRRSFPNDLKRYLLVKYAEEPFPYEFTEQDLYANIRRDISDYEAGELDVTVKSPSERWQEEREHLKNLYIEKSCEARDLKEYVAELEQMLSDHGLESSRIAERRIEYLTESLSF</sequence>
<reference evidence="2" key="1">
    <citation type="submission" date="2016-10" db="EMBL/GenBank/DDBJ databases">
        <authorList>
            <person name="Varghese N."/>
            <person name="Submissions S."/>
        </authorList>
    </citation>
    <scope>NUCLEOTIDE SEQUENCE [LARGE SCALE GENOMIC DNA]</scope>
    <source>
        <strain evidence="2">DSM 17038</strain>
    </source>
</reference>
<dbReference type="RefSeq" id="WP_092476285.1">
    <property type="nucleotide sequence ID" value="NZ_FOOX01000043.1"/>
</dbReference>
<dbReference type="STRING" id="341036.SAMN05660649_05148"/>
<dbReference type="EMBL" id="FOOX01000043">
    <property type="protein sequence ID" value="SFH42226.1"/>
    <property type="molecule type" value="Genomic_DNA"/>
</dbReference>
<name>A0A1I2ZX74_9FIRM</name>
<accession>A0A1I2ZX74</accession>
<keyword evidence="2" id="KW-1185">Reference proteome</keyword>
<proteinExistence type="predicted"/>
<protein>
    <submittedName>
        <fullName evidence="1">Uncharacterized protein</fullName>
    </submittedName>
</protein>
<dbReference type="OrthoDB" id="2885035at2"/>
<evidence type="ECO:0000313" key="1">
    <source>
        <dbReference type="EMBL" id="SFH42226.1"/>
    </source>
</evidence>